<evidence type="ECO:0000313" key="2">
    <source>
        <dbReference type="Proteomes" id="UP000593560"/>
    </source>
</evidence>
<reference evidence="1 2" key="1">
    <citation type="journal article" date="2019" name="Genome Biol. Evol.">
        <title>Insights into the evolution of the New World diploid cottons (Gossypium, subgenus Houzingenia) based on genome sequencing.</title>
        <authorList>
            <person name="Grover C.E."/>
            <person name="Arick M.A. 2nd"/>
            <person name="Thrash A."/>
            <person name="Conover J.L."/>
            <person name="Sanders W.S."/>
            <person name="Peterson D.G."/>
            <person name="Frelichowski J.E."/>
            <person name="Scheffler J.A."/>
            <person name="Scheffler B.E."/>
            <person name="Wendel J.F."/>
        </authorList>
    </citation>
    <scope>NUCLEOTIDE SEQUENCE [LARGE SCALE GENOMIC DNA]</scope>
    <source>
        <strain evidence="1">0</strain>
        <tissue evidence="1">Leaf</tissue>
    </source>
</reference>
<name>A0A7J9I2I3_9ROSI</name>
<gene>
    <name evidence="1" type="ORF">Gohar_000746</name>
</gene>
<dbReference type="AlphaFoldDB" id="A0A7J9I2I3"/>
<dbReference type="Proteomes" id="UP000593560">
    <property type="component" value="Unassembled WGS sequence"/>
</dbReference>
<protein>
    <submittedName>
        <fullName evidence="1">Uncharacterized protein</fullName>
    </submittedName>
</protein>
<dbReference type="EMBL" id="JABFAD010000013">
    <property type="protein sequence ID" value="MBA0816043.1"/>
    <property type="molecule type" value="Genomic_DNA"/>
</dbReference>
<accession>A0A7J9I2I3</accession>
<sequence>MILDICHILRLKFDFIFLYFWSIKNMHETHMIICSGLRRCN</sequence>
<evidence type="ECO:0000313" key="1">
    <source>
        <dbReference type="EMBL" id="MBA0816043.1"/>
    </source>
</evidence>
<comment type="caution">
    <text evidence="1">The sequence shown here is derived from an EMBL/GenBank/DDBJ whole genome shotgun (WGS) entry which is preliminary data.</text>
</comment>
<proteinExistence type="predicted"/>
<organism evidence="1 2">
    <name type="scientific">Gossypium harknessii</name>
    <dbReference type="NCBI Taxonomy" id="34285"/>
    <lineage>
        <taxon>Eukaryota</taxon>
        <taxon>Viridiplantae</taxon>
        <taxon>Streptophyta</taxon>
        <taxon>Embryophyta</taxon>
        <taxon>Tracheophyta</taxon>
        <taxon>Spermatophyta</taxon>
        <taxon>Magnoliopsida</taxon>
        <taxon>eudicotyledons</taxon>
        <taxon>Gunneridae</taxon>
        <taxon>Pentapetalae</taxon>
        <taxon>rosids</taxon>
        <taxon>malvids</taxon>
        <taxon>Malvales</taxon>
        <taxon>Malvaceae</taxon>
        <taxon>Malvoideae</taxon>
        <taxon>Gossypium</taxon>
    </lineage>
</organism>
<keyword evidence="2" id="KW-1185">Reference proteome</keyword>